<protein>
    <recommendedName>
        <fullName evidence="5">DUF4148 domain-containing protein</fullName>
    </recommendedName>
</protein>
<organism evidence="3 4">
    <name type="scientific">Hymenobacter amundsenii</name>
    <dbReference type="NCBI Taxonomy" id="2006685"/>
    <lineage>
        <taxon>Bacteria</taxon>
        <taxon>Pseudomonadati</taxon>
        <taxon>Bacteroidota</taxon>
        <taxon>Cytophagia</taxon>
        <taxon>Cytophagales</taxon>
        <taxon>Hymenobacteraceae</taxon>
        <taxon>Hymenobacter</taxon>
    </lineage>
</organism>
<evidence type="ECO:0000256" key="2">
    <source>
        <dbReference type="SAM" id="SignalP"/>
    </source>
</evidence>
<feature type="region of interest" description="Disordered" evidence="1">
    <location>
        <begin position="21"/>
        <end position="95"/>
    </location>
</feature>
<evidence type="ECO:0008006" key="5">
    <source>
        <dbReference type="Google" id="ProtNLM"/>
    </source>
</evidence>
<feature type="signal peptide" evidence="2">
    <location>
        <begin position="1"/>
        <end position="21"/>
    </location>
</feature>
<feature type="compositionally biased region" description="Basic and acidic residues" evidence="1">
    <location>
        <begin position="82"/>
        <end position="95"/>
    </location>
</feature>
<comment type="caution">
    <text evidence="3">The sequence shown here is derived from an EMBL/GenBank/DDBJ whole genome shotgun (WGS) entry which is preliminary data.</text>
</comment>
<dbReference type="Proteomes" id="UP000197277">
    <property type="component" value="Unassembled WGS sequence"/>
</dbReference>
<accession>A0A246FPN1</accession>
<evidence type="ECO:0000256" key="1">
    <source>
        <dbReference type="SAM" id="MobiDB-lite"/>
    </source>
</evidence>
<evidence type="ECO:0000313" key="4">
    <source>
        <dbReference type="Proteomes" id="UP000197277"/>
    </source>
</evidence>
<dbReference type="RefSeq" id="WP_088462924.1">
    <property type="nucleotide sequence ID" value="NZ_NIRR01000002.1"/>
</dbReference>
<feature type="chain" id="PRO_5012490138" description="DUF4148 domain-containing protein" evidence="2">
    <location>
        <begin position="22"/>
        <end position="95"/>
    </location>
</feature>
<feature type="compositionally biased region" description="Low complexity" evidence="1">
    <location>
        <begin position="21"/>
        <end position="36"/>
    </location>
</feature>
<dbReference type="AlphaFoldDB" id="A0A246FPN1"/>
<dbReference type="EMBL" id="NIRR01000002">
    <property type="protein sequence ID" value="OWP64703.1"/>
    <property type="molecule type" value="Genomic_DNA"/>
</dbReference>
<sequence length="95" mass="10088">MKSIATLLVLLGSAALLPAQAQTTTTSAERAATASANGPQRTLAQDQAAGQVEEGPKLSRREQRKAKKGLTPYAQAVLNNELFRDEPKSNENGKL</sequence>
<keyword evidence="2" id="KW-0732">Signal</keyword>
<gene>
    <name evidence="3" type="ORF">CDA63_02795</name>
</gene>
<reference evidence="3 4" key="1">
    <citation type="submission" date="2017-06" db="EMBL/GenBank/DDBJ databases">
        <title>Hymenobacter amundsenii sp. nov. isolated from regoliths in Antarctica.</title>
        <authorList>
            <person name="Sedlacek I."/>
            <person name="Kralova S."/>
            <person name="Pantucek R."/>
            <person name="Svec P."/>
            <person name="Holochova P."/>
            <person name="Stankova E."/>
            <person name="Vrbovska V."/>
            <person name="Busse H.-J."/>
        </authorList>
    </citation>
    <scope>NUCLEOTIDE SEQUENCE [LARGE SCALE GENOMIC DNA]</scope>
    <source>
        <strain evidence="3 4">CCM 8682</strain>
    </source>
</reference>
<evidence type="ECO:0000313" key="3">
    <source>
        <dbReference type="EMBL" id="OWP64703.1"/>
    </source>
</evidence>
<proteinExistence type="predicted"/>
<name>A0A246FPN1_9BACT</name>
<keyword evidence="4" id="KW-1185">Reference proteome</keyword>